<feature type="domain" description="BTB" evidence="3">
    <location>
        <begin position="33"/>
        <end position="99"/>
    </location>
</feature>
<keyword evidence="1" id="KW-0862">Zinc</keyword>
<dbReference type="OrthoDB" id="6482909at2759"/>
<name>A0A0K2TVH0_LEPSM</name>
<dbReference type="GO" id="GO:0000981">
    <property type="term" value="F:DNA-binding transcription factor activity, RNA polymerase II-specific"/>
    <property type="evidence" value="ECO:0007669"/>
    <property type="project" value="TreeGrafter"/>
</dbReference>
<dbReference type="SMART" id="SM00355">
    <property type="entry name" value="ZnF_C2H2"/>
    <property type="match status" value="2"/>
</dbReference>
<dbReference type="PROSITE" id="PS50157">
    <property type="entry name" value="ZINC_FINGER_C2H2_2"/>
    <property type="match status" value="2"/>
</dbReference>
<feature type="domain" description="C2H2-type" evidence="4">
    <location>
        <begin position="560"/>
        <end position="578"/>
    </location>
</feature>
<feature type="region of interest" description="Disordered" evidence="2">
    <location>
        <begin position="475"/>
        <end position="516"/>
    </location>
</feature>
<dbReference type="AlphaFoldDB" id="A0A0K2TVH0"/>
<feature type="region of interest" description="Disordered" evidence="2">
    <location>
        <begin position="125"/>
        <end position="164"/>
    </location>
</feature>
<feature type="compositionally biased region" description="Polar residues" evidence="2">
    <location>
        <begin position="385"/>
        <end position="394"/>
    </location>
</feature>
<dbReference type="CDD" id="cd18315">
    <property type="entry name" value="BTB_POZ_BAB-like"/>
    <property type="match status" value="1"/>
</dbReference>
<reference evidence="5" key="1">
    <citation type="submission" date="2014-05" db="EMBL/GenBank/DDBJ databases">
        <authorList>
            <person name="Chronopoulou M."/>
        </authorList>
    </citation>
    <scope>NUCLEOTIDE SEQUENCE</scope>
    <source>
        <tissue evidence="5">Whole organism</tissue>
    </source>
</reference>
<dbReference type="GO" id="GO:0008270">
    <property type="term" value="F:zinc ion binding"/>
    <property type="evidence" value="ECO:0007669"/>
    <property type="project" value="UniProtKB-KW"/>
</dbReference>
<evidence type="ECO:0000259" key="4">
    <source>
        <dbReference type="PROSITE" id="PS50157"/>
    </source>
</evidence>
<dbReference type="SUPFAM" id="SSF57667">
    <property type="entry name" value="beta-beta-alpha zinc fingers"/>
    <property type="match status" value="1"/>
</dbReference>
<dbReference type="SUPFAM" id="SSF54695">
    <property type="entry name" value="POZ domain"/>
    <property type="match status" value="1"/>
</dbReference>
<feature type="compositionally biased region" description="Low complexity" evidence="2">
    <location>
        <begin position="408"/>
        <end position="447"/>
    </location>
</feature>
<dbReference type="SMART" id="SM00225">
    <property type="entry name" value="BTB"/>
    <property type="match status" value="1"/>
</dbReference>
<feature type="compositionally biased region" description="Basic and acidic residues" evidence="2">
    <location>
        <begin position="499"/>
        <end position="514"/>
    </location>
</feature>
<feature type="domain" description="C2H2-type" evidence="4">
    <location>
        <begin position="534"/>
        <end position="561"/>
    </location>
</feature>
<protein>
    <submittedName>
        <fullName evidence="5">Uncharacterized protein</fullName>
    </submittedName>
</protein>
<dbReference type="InterPro" id="IPR013087">
    <property type="entry name" value="Znf_C2H2_type"/>
</dbReference>
<dbReference type="InterPro" id="IPR011333">
    <property type="entry name" value="SKP1/BTB/POZ_sf"/>
</dbReference>
<dbReference type="PANTHER" id="PTHR46105">
    <property type="entry name" value="AGAP004733-PA"/>
    <property type="match status" value="1"/>
</dbReference>
<dbReference type="InterPro" id="IPR036236">
    <property type="entry name" value="Znf_C2H2_sf"/>
</dbReference>
<dbReference type="GO" id="GO:0000978">
    <property type="term" value="F:RNA polymerase II cis-regulatory region sequence-specific DNA binding"/>
    <property type="evidence" value="ECO:0007669"/>
    <property type="project" value="TreeGrafter"/>
</dbReference>
<feature type="compositionally biased region" description="Polar residues" evidence="2">
    <location>
        <begin position="485"/>
        <end position="498"/>
    </location>
</feature>
<feature type="compositionally biased region" description="Pro residues" evidence="2">
    <location>
        <begin position="355"/>
        <end position="369"/>
    </location>
</feature>
<dbReference type="Pfam" id="PF00651">
    <property type="entry name" value="BTB"/>
    <property type="match status" value="1"/>
</dbReference>
<keyword evidence="1" id="KW-0863">Zinc-finger</keyword>
<dbReference type="InterPro" id="IPR050457">
    <property type="entry name" value="ZnFinger_BTB_dom_contain"/>
</dbReference>
<dbReference type="PROSITE" id="PS50097">
    <property type="entry name" value="BTB"/>
    <property type="match status" value="1"/>
</dbReference>
<evidence type="ECO:0000313" key="5">
    <source>
        <dbReference type="EMBL" id="CDW29835.1"/>
    </source>
</evidence>
<proteinExistence type="predicted"/>
<dbReference type="Gene3D" id="3.30.160.60">
    <property type="entry name" value="Classic Zinc Finger"/>
    <property type="match status" value="1"/>
</dbReference>
<feature type="compositionally biased region" description="Low complexity" evidence="2">
    <location>
        <begin position="192"/>
        <end position="207"/>
    </location>
</feature>
<feature type="compositionally biased region" description="Pro residues" evidence="2">
    <location>
        <begin position="214"/>
        <end position="225"/>
    </location>
</feature>
<dbReference type="Pfam" id="PF00096">
    <property type="entry name" value="zf-C2H2"/>
    <property type="match status" value="2"/>
</dbReference>
<dbReference type="InterPro" id="IPR000210">
    <property type="entry name" value="BTB/POZ_dom"/>
</dbReference>
<dbReference type="EMBL" id="HACA01012474">
    <property type="protein sequence ID" value="CDW29835.1"/>
    <property type="molecule type" value="Transcribed_RNA"/>
</dbReference>
<dbReference type="PROSITE" id="PS00028">
    <property type="entry name" value="ZINC_FINGER_C2H2_1"/>
    <property type="match status" value="1"/>
</dbReference>
<organism evidence="5">
    <name type="scientific">Lepeophtheirus salmonis</name>
    <name type="common">Salmon louse</name>
    <name type="synonym">Caligus salmonis</name>
    <dbReference type="NCBI Taxonomy" id="72036"/>
    <lineage>
        <taxon>Eukaryota</taxon>
        <taxon>Metazoa</taxon>
        <taxon>Ecdysozoa</taxon>
        <taxon>Arthropoda</taxon>
        <taxon>Crustacea</taxon>
        <taxon>Multicrustacea</taxon>
        <taxon>Hexanauplia</taxon>
        <taxon>Copepoda</taxon>
        <taxon>Siphonostomatoida</taxon>
        <taxon>Caligidae</taxon>
        <taxon>Lepeophtheirus</taxon>
    </lineage>
</organism>
<accession>A0A0K2TVH0</accession>
<feature type="compositionally biased region" description="Low complexity" evidence="2">
    <location>
        <begin position="370"/>
        <end position="384"/>
    </location>
</feature>
<evidence type="ECO:0000259" key="3">
    <source>
        <dbReference type="PROSITE" id="PS50097"/>
    </source>
</evidence>
<dbReference type="PANTHER" id="PTHR46105:SF30">
    <property type="entry name" value="ZINC FINGER AND BTB DOMAIN CONTAINING 49"/>
    <property type="match status" value="1"/>
</dbReference>
<feature type="compositionally biased region" description="Polar residues" evidence="2">
    <location>
        <begin position="149"/>
        <end position="163"/>
    </location>
</feature>
<feature type="compositionally biased region" description="Basic residues" evidence="2">
    <location>
        <begin position="335"/>
        <end position="350"/>
    </location>
</feature>
<dbReference type="Gene3D" id="3.30.710.10">
    <property type="entry name" value="Potassium Channel Kv1.1, Chain A"/>
    <property type="match status" value="1"/>
</dbReference>
<dbReference type="EMBL" id="HACA01012475">
    <property type="protein sequence ID" value="CDW29836.1"/>
    <property type="molecule type" value="Transcribed_RNA"/>
</dbReference>
<keyword evidence="1" id="KW-0479">Metal-binding</keyword>
<sequence length="629" mass="69339">MGTATQKYSLKWNDFTVNVASTFRDLHSRHDFVDVTLACADGSTLEAHKVILSSVSTYFRDILKTTPCKHPIIILKDTGRDEASAMLEFAYTGEVNVAQELLQSFLHMAKSFRIKGLDKVECPVDPPPSCQRMEAQTPSSEHWGGSAPPTRSHSPSSIHSQQDVKPPFSEHFLASEKNAIPRTPHSPPPSLPSSRPSTREPSPIPSSHPSNTIAPPPAGLNPRTPPPKRWKRSFDLTHMNIKKESSEPSVVPENYSRDRNGCDYEPAKRFCESVSRGNGEVVGQRLIPYPHSMPTSPTMFERGNEIRLAGLIRHHLANDVPRSVANGIAVATKPATHHHPSHHHHHHHHPNQLQQPPPQQQQQHPPPPQQLQQHSLQSQNPHQNNTQPASNVSESYDPLDYRCYNGKNSNSDNVGSSTSSTPSSSTSNNYTPLGNGFTNGTTTTTNGVVRQNGDADEREGTTFRMVFRPESAPTVLDMSPERTLSRSPSARNMDLNESNLRDDDTRNHLSHSGDELSDGISKAFSISSDGLGRYSCDECGKIFKHPGSLQHHRHIHRGTHRCPSCGKAFSRRWDMERHLNKSKYGCPANRFSTGSSSSVGESSPQHHIVEVLSPAPSTVVSASSNNTTA</sequence>
<feature type="region of interest" description="Disordered" evidence="2">
    <location>
        <begin position="179"/>
        <end position="231"/>
    </location>
</feature>
<evidence type="ECO:0000256" key="2">
    <source>
        <dbReference type="SAM" id="MobiDB-lite"/>
    </source>
</evidence>
<feature type="region of interest" description="Disordered" evidence="2">
    <location>
        <begin position="334"/>
        <end position="453"/>
    </location>
</feature>
<evidence type="ECO:0000256" key="1">
    <source>
        <dbReference type="PROSITE-ProRule" id="PRU00042"/>
    </source>
</evidence>